<dbReference type="STRING" id="375.BKD09_RS21970"/>
<evidence type="ECO:0000313" key="2">
    <source>
        <dbReference type="EMBL" id="KGT75757.1"/>
    </source>
</evidence>
<feature type="domain" description="N-acetyltransferase" evidence="1">
    <location>
        <begin position="4"/>
        <end position="166"/>
    </location>
</feature>
<dbReference type="SUPFAM" id="SSF55729">
    <property type="entry name" value="Acyl-CoA N-acyltransferases (Nat)"/>
    <property type="match status" value="1"/>
</dbReference>
<evidence type="ECO:0000313" key="3">
    <source>
        <dbReference type="Proteomes" id="UP000030377"/>
    </source>
</evidence>
<protein>
    <submittedName>
        <fullName evidence="2">Acetyltransferase</fullName>
    </submittedName>
</protein>
<evidence type="ECO:0000259" key="1">
    <source>
        <dbReference type="PROSITE" id="PS51186"/>
    </source>
</evidence>
<proteinExistence type="predicted"/>
<accession>A0A0A3XMX1</accession>
<name>A0A0A3XMX1_BRAJP</name>
<gene>
    <name evidence="2" type="ORF">MA20_31650</name>
</gene>
<dbReference type="AlphaFoldDB" id="A0A0A3XMX1"/>
<keyword evidence="2" id="KW-0808">Transferase</keyword>
<dbReference type="Gene3D" id="3.40.630.30">
    <property type="match status" value="1"/>
</dbReference>
<dbReference type="EMBL" id="JRPN01000024">
    <property type="protein sequence ID" value="KGT75757.1"/>
    <property type="molecule type" value="Genomic_DNA"/>
</dbReference>
<dbReference type="InterPro" id="IPR000182">
    <property type="entry name" value="GNAT_dom"/>
</dbReference>
<dbReference type="PROSITE" id="PS51186">
    <property type="entry name" value="GNAT"/>
    <property type="match status" value="1"/>
</dbReference>
<organism evidence="2 3">
    <name type="scientific">Bradyrhizobium japonicum</name>
    <dbReference type="NCBI Taxonomy" id="375"/>
    <lineage>
        <taxon>Bacteria</taxon>
        <taxon>Pseudomonadati</taxon>
        <taxon>Pseudomonadota</taxon>
        <taxon>Alphaproteobacteria</taxon>
        <taxon>Hyphomicrobiales</taxon>
        <taxon>Nitrobacteraceae</taxon>
        <taxon>Bradyrhizobium</taxon>
    </lineage>
</organism>
<reference evidence="2 3" key="1">
    <citation type="submission" date="2014-09" db="EMBL/GenBank/DDBJ databases">
        <title>Draft genome of Bradyrhizobium japonicum Is-34.</title>
        <authorList>
            <person name="Tsurumaru H."/>
            <person name="Yamakawa T."/>
            <person name="Hashimoto S."/>
            <person name="Okizaki K."/>
            <person name="Kanesaki Y."/>
            <person name="Yoshikawa H."/>
            <person name="Yajima S."/>
        </authorList>
    </citation>
    <scope>NUCLEOTIDE SEQUENCE [LARGE SCALE GENOMIC DNA]</scope>
    <source>
        <strain evidence="2 3">Is-34</strain>
    </source>
</reference>
<dbReference type="RefSeq" id="WP_041958470.1">
    <property type="nucleotide sequence ID" value="NZ_JRPN01000024.1"/>
</dbReference>
<comment type="caution">
    <text evidence="2">The sequence shown here is derived from an EMBL/GenBank/DDBJ whole genome shotgun (WGS) entry which is preliminary data.</text>
</comment>
<dbReference type="CDD" id="cd04301">
    <property type="entry name" value="NAT_SF"/>
    <property type="match status" value="1"/>
</dbReference>
<dbReference type="Proteomes" id="UP000030377">
    <property type="component" value="Unassembled WGS sequence"/>
</dbReference>
<sequence>MSKPHWRPARASDLVAISAIAARIHPDLPESPDVFAEKMRLYPDGCRLLIADEEIAGYGLAHPWKQHRIPRLNGFLQQLPNDADCLYVHDVAVLPDFRGGIARDYIADIEKLARASHITTLALVSVYATRPLWEHLGFRPVAADTEARAKLASYGEGATYMLRDLAAT</sequence>
<dbReference type="GO" id="GO:0016747">
    <property type="term" value="F:acyltransferase activity, transferring groups other than amino-acyl groups"/>
    <property type="evidence" value="ECO:0007669"/>
    <property type="project" value="InterPro"/>
</dbReference>
<dbReference type="Pfam" id="PF00583">
    <property type="entry name" value="Acetyltransf_1"/>
    <property type="match status" value="1"/>
</dbReference>
<dbReference type="InterPro" id="IPR016181">
    <property type="entry name" value="Acyl_CoA_acyltransferase"/>
</dbReference>